<name>A0A328PIK2_9MOLU</name>
<dbReference type="EMBL" id="QKVO01000012">
    <property type="protein sequence ID" value="RAO94903.1"/>
    <property type="molecule type" value="Genomic_DNA"/>
</dbReference>
<proteinExistence type="predicted"/>
<gene>
    <name evidence="1" type="ORF">DNK47_02615</name>
</gene>
<evidence type="ECO:0008006" key="3">
    <source>
        <dbReference type="Google" id="ProtNLM"/>
    </source>
</evidence>
<dbReference type="OrthoDB" id="403309at2"/>
<dbReference type="PROSITE" id="PS51257">
    <property type="entry name" value="PROKAR_LIPOPROTEIN"/>
    <property type="match status" value="1"/>
</dbReference>
<accession>A0A328PIK2</accession>
<comment type="caution">
    <text evidence="1">The sequence shown here is derived from an EMBL/GenBank/DDBJ whole genome shotgun (WGS) entry which is preliminary data.</text>
</comment>
<organism evidence="1 2">
    <name type="scientific">Mycoplasma wenyonii</name>
    <dbReference type="NCBI Taxonomy" id="65123"/>
    <lineage>
        <taxon>Bacteria</taxon>
        <taxon>Bacillati</taxon>
        <taxon>Mycoplasmatota</taxon>
        <taxon>Mollicutes</taxon>
        <taxon>Mycoplasmataceae</taxon>
        <taxon>Mycoplasma</taxon>
    </lineage>
</organism>
<evidence type="ECO:0000313" key="2">
    <source>
        <dbReference type="Proteomes" id="UP000249762"/>
    </source>
</evidence>
<dbReference type="AlphaFoldDB" id="A0A328PIK2"/>
<keyword evidence="2" id="KW-1185">Reference proteome</keyword>
<dbReference type="Proteomes" id="UP000249762">
    <property type="component" value="Unassembled WGS sequence"/>
</dbReference>
<protein>
    <recommendedName>
        <fullName evidence="3">Lipoprotein</fullName>
    </recommendedName>
</protein>
<sequence length="235" mass="25328">MDVIAKVLLTAVTLGISCAGTPWLLRQINSSSSKNKSRPLVKRSVSASSVKIAPIFPAVSSIESVPKAPEGKSVHPPAISVPAEVKAPAPQPPVKTNEKNCSVVNQVEELETLLSNNFDLNGNTLVDTNTFVKVNCSNTTSDSSSKMPSEWEGLFPKSLFENKEGITIGSQIEIKTQTSEDSGKHRTTFSGSHSLKEVVGEWPKASANTEEKTVTEVRITSTGRSSEKIYLLFKK</sequence>
<reference evidence="2" key="1">
    <citation type="submission" date="2018-06" db="EMBL/GenBank/DDBJ databases">
        <authorList>
            <person name="Martinez Ocampo F."/>
            <person name="Quiroz Castaneda R.E."/>
            <person name="Rojas Lopez X."/>
        </authorList>
    </citation>
    <scope>NUCLEOTIDE SEQUENCE [LARGE SCALE GENOMIC DNA]</scope>
    <source>
        <strain evidence="2">INIFAP02</strain>
    </source>
</reference>
<evidence type="ECO:0000313" key="1">
    <source>
        <dbReference type="EMBL" id="RAO94903.1"/>
    </source>
</evidence>
<dbReference type="RefSeq" id="WP_112665689.1">
    <property type="nucleotide sequence ID" value="NZ_QKVO01000012.1"/>
</dbReference>